<proteinExistence type="predicted"/>
<organism evidence="1 2">
    <name type="scientific">Goodea atripinnis</name>
    <dbReference type="NCBI Taxonomy" id="208336"/>
    <lineage>
        <taxon>Eukaryota</taxon>
        <taxon>Metazoa</taxon>
        <taxon>Chordata</taxon>
        <taxon>Craniata</taxon>
        <taxon>Vertebrata</taxon>
        <taxon>Euteleostomi</taxon>
        <taxon>Actinopterygii</taxon>
        <taxon>Neopterygii</taxon>
        <taxon>Teleostei</taxon>
        <taxon>Neoteleostei</taxon>
        <taxon>Acanthomorphata</taxon>
        <taxon>Ovalentaria</taxon>
        <taxon>Atherinomorphae</taxon>
        <taxon>Cyprinodontiformes</taxon>
        <taxon>Goodeidae</taxon>
        <taxon>Goodea</taxon>
    </lineage>
</organism>
<keyword evidence="2" id="KW-1185">Reference proteome</keyword>
<sequence length="134" mass="15275">MKNGSRTRGREHTIIRMTKQGERENERMDEFMDYKWLVLNVSAVFPLCTPMEEPAKSIGSFVLAQWTPRVMITVISSHAGTIFVALGKSHLFPLTFPSLPKYCCCHVVKVDWLVLILPEGKLCRLGEALRKINL</sequence>
<evidence type="ECO:0000313" key="1">
    <source>
        <dbReference type="EMBL" id="MEQ2158558.1"/>
    </source>
</evidence>
<gene>
    <name evidence="1" type="ORF">GOODEAATRI_013523</name>
</gene>
<dbReference type="Proteomes" id="UP001476798">
    <property type="component" value="Unassembled WGS sequence"/>
</dbReference>
<protein>
    <submittedName>
        <fullName evidence="1">Uncharacterized protein</fullName>
    </submittedName>
</protein>
<dbReference type="EMBL" id="JAHRIO010000913">
    <property type="protein sequence ID" value="MEQ2158558.1"/>
    <property type="molecule type" value="Genomic_DNA"/>
</dbReference>
<accession>A0ABV0MHI4</accession>
<evidence type="ECO:0000313" key="2">
    <source>
        <dbReference type="Proteomes" id="UP001476798"/>
    </source>
</evidence>
<name>A0ABV0MHI4_9TELE</name>
<reference evidence="1 2" key="1">
    <citation type="submission" date="2021-06" db="EMBL/GenBank/DDBJ databases">
        <authorList>
            <person name="Palmer J.M."/>
        </authorList>
    </citation>
    <scope>NUCLEOTIDE SEQUENCE [LARGE SCALE GENOMIC DNA]</scope>
    <source>
        <strain evidence="1 2">GA_2019</strain>
        <tissue evidence="1">Muscle</tissue>
    </source>
</reference>
<comment type="caution">
    <text evidence="1">The sequence shown here is derived from an EMBL/GenBank/DDBJ whole genome shotgun (WGS) entry which is preliminary data.</text>
</comment>